<name>X0V8E7_9ZZZZ</name>
<protein>
    <submittedName>
        <fullName evidence="1">Uncharacterized protein</fullName>
    </submittedName>
</protein>
<sequence>MKFVKFDNVIKLLKEYSDMKDALVYLPHRKPTHGPCCTCQDCGHYYDDCVCLHNEIIMELSKVTEEI</sequence>
<evidence type="ECO:0000313" key="1">
    <source>
        <dbReference type="EMBL" id="GAF96920.1"/>
    </source>
</evidence>
<proteinExistence type="predicted"/>
<accession>X0V8E7</accession>
<dbReference type="EMBL" id="BARS01010745">
    <property type="protein sequence ID" value="GAF96920.1"/>
    <property type="molecule type" value="Genomic_DNA"/>
</dbReference>
<comment type="caution">
    <text evidence="1">The sequence shown here is derived from an EMBL/GenBank/DDBJ whole genome shotgun (WGS) entry which is preliminary data.</text>
</comment>
<organism evidence="1">
    <name type="scientific">marine sediment metagenome</name>
    <dbReference type="NCBI Taxonomy" id="412755"/>
    <lineage>
        <taxon>unclassified sequences</taxon>
        <taxon>metagenomes</taxon>
        <taxon>ecological metagenomes</taxon>
    </lineage>
</organism>
<gene>
    <name evidence="1" type="ORF">S01H1_19805</name>
</gene>
<dbReference type="AlphaFoldDB" id="X0V8E7"/>
<reference evidence="1" key="1">
    <citation type="journal article" date="2014" name="Front. Microbiol.">
        <title>High frequency of phylogenetically diverse reductive dehalogenase-homologous genes in deep subseafloor sedimentary metagenomes.</title>
        <authorList>
            <person name="Kawai M."/>
            <person name="Futagami T."/>
            <person name="Toyoda A."/>
            <person name="Takaki Y."/>
            <person name="Nishi S."/>
            <person name="Hori S."/>
            <person name="Arai W."/>
            <person name="Tsubouchi T."/>
            <person name="Morono Y."/>
            <person name="Uchiyama I."/>
            <person name="Ito T."/>
            <person name="Fujiyama A."/>
            <person name="Inagaki F."/>
            <person name="Takami H."/>
        </authorList>
    </citation>
    <scope>NUCLEOTIDE SEQUENCE</scope>
    <source>
        <strain evidence="1">Expedition CK06-06</strain>
    </source>
</reference>